<dbReference type="EMBL" id="AGRW01000052">
    <property type="protein sequence ID" value="EIC00987.1"/>
    <property type="molecule type" value="Genomic_DNA"/>
</dbReference>
<dbReference type="eggNOG" id="ENOG502ZYU8">
    <property type="taxonomic scope" value="Bacteria"/>
</dbReference>
<keyword evidence="1" id="KW-0732">Signal</keyword>
<dbReference type="OrthoDB" id="359362at2"/>
<feature type="chain" id="PRO_5003609281" description="Outer membrane protein beta-barrel domain-containing protein" evidence="1">
    <location>
        <begin position="26"/>
        <end position="233"/>
    </location>
</feature>
<protein>
    <recommendedName>
        <fullName evidence="4">Outer membrane protein beta-barrel domain-containing protein</fullName>
    </recommendedName>
</protein>
<keyword evidence="3" id="KW-1185">Reference proteome</keyword>
<reference evidence="2 3" key="1">
    <citation type="submission" date="2011-09" db="EMBL/GenBank/DDBJ databases">
        <title>The draft genome of Treponema saccharophilum DSM 2985.</title>
        <authorList>
            <consortium name="US DOE Joint Genome Institute (JGI-PGF)"/>
            <person name="Lucas S."/>
            <person name="Copeland A."/>
            <person name="Lapidus A."/>
            <person name="Glavina del Rio T."/>
            <person name="Dalin E."/>
            <person name="Tice H."/>
            <person name="Bruce D."/>
            <person name="Goodwin L."/>
            <person name="Pitluck S."/>
            <person name="Peters L."/>
            <person name="Kyrpides N."/>
            <person name="Mavromatis K."/>
            <person name="Ivanova N."/>
            <person name="Markowitz V."/>
            <person name="Cheng J.-F."/>
            <person name="Hugenholtz P."/>
            <person name="Woyke T."/>
            <person name="Wu D."/>
            <person name="Gronow S."/>
            <person name="Wellnitz S."/>
            <person name="Brambilla E."/>
            <person name="Klenk H.-P."/>
            <person name="Eisen J.A."/>
        </authorList>
    </citation>
    <scope>NUCLEOTIDE SEQUENCE [LARGE SCALE GENOMIC DNA]</scope>
    <source>
        <strain evidence="2 3">DSM 2985</strain>
    </source>
</reference>
<dbReference type="RefSeq" id="WP_002705672.1">
    <property type="nucleotide sequence ID" value="NZ_AGRW01000052.1"/>
</dbReference>
<comment type="caution">
    <text evidence="2">The sequence shown here is derived from an EMBL/GenBank/DDBJ whole genome shotgun (WGS) entry which is preliminary data.</text>
</comment>
<sequence>MRSIFLRAFFFCAAVFLASAFSATAEESGGDDARPSRRTEFFVTGGPNLMVSTGGNSSAPSPIMYSLGFGAEFPAYESVLLQGRASFFSNYYLWDGDDARPAEIENRTATALSLLLGFDAGRSWVFGENRLSVCGGLGFLLRAAFLAGGVSSDDEGGSGTTAGDDVSSINSWFYSGLRFLYPECSVKYLRALPGGASGMQFGAEARFLFPLGAIISGDFPDSMIFSLAAVFQF</sequence>
<dbReference type="AlphaFoldDB" id="H7EMS3"/>
<gene>
    <name evidence="2" type="ORF">TresaDRAFT_0812</name>
</gene>
<proteinExistence type="predicted"/>
<dbReference type="Proteomes" id="UP000003571">
    <property type="component" value="Unassembled WGS sequence"/>
</dbReference>
<name>H7EMS3_9SPIR</name>
<evidence type="ECO:0000313" key="2">
    <source>
        <dbReference type="EMBL" id="EIC00987.1"/>
    </source>
</evidence>
<evidence type="ECO:0000313" key="3">
    <source>
        <dbReference type="Proteomes" id="UP000003571"/>
    </source>
</evidence>
<evidence type="ECO:0000256" key="1">
    <source>
        <dbReference type="SAM" id="SignalP"/>
    </source>
</evidence>
<organism evidence="2 3">
    <name type="scientific">Treponema saccharophilum DSM 2985</name>
    <dbReference type="NCBI Taxonomy" id="907348"/>
    <lineage>
        <taxon>Bacteria</taxon>
        <taxon>Pseudomonadati</taxon>
        <taxon>Spirochaetota</taxon>
        <taxon>Spirochaetia</taxon>
        <taxon>Spirochaetales</taxon>
        <taxon>Treponemataceae</taxon>
        <taxon>Treponema</taxon>
    </lineage>
</organism>
<feature type="signal peptide" evidence="1">
    <location>
        <begin position="1"/>
        <end position="25"/>
    </location>
</feature>
<accession>H7EMS3</accession>
<dbReference type="STRING" id="907348.TresaDRAFT_0812"/>
<dbReference type="PATRIC" id="fig|907348.3.peg.2227"/>
<evidence type="ECO:0008006" key="4">
    <source>
        <dbReference type="Google" id="ProtNLM"/>
    </source>
</evidence>